<gene>
    <name evidence="2" type="ORF">BN13_370009</name>
</gene>
<dbReference type="EMBL" id="CAJC01000147">
    <property type="protein sequence ID" value="CCI53338.1"/>
    <property type="molecule type" value="Genomic_DNA"/>
</dbReference>
<dbReference type="OrthoDB" id="4872142at2"/>
<organism evidence="2 3">
    <name type="scientific">Nostocoides jenkinsii Ben 74</name>
    <dbReference type="NCBI Taxonomy" id="1193518"/>
    <lineage>
        <taxon>Bacteria</taxon>
        <taxon>Bacillati</taxon>
        <taxon>Actinomycetota</taxon>
        <taxon>Actinomycetes</taxon>
        <taxon>Micrococcales</taxon>
        <taxon>Intrasporangiaceae</taxon>
        <taxon>Nostocoides</taxon>
    </lineage>
</organism>
<dbReference type="Proteomes" id="UP000035720">
    <property type="component" value="Unassembled WGS sequence"/>
</dbReference>
<feature type="compositionally biased region" description="Low complexity" evidence="1">
    <location>
        <begin position="30"/>
        <end position="48"/>
    </location>
</feature>
<dbReference type="RefSeq" id="WP_048545596.1">
    <property type="nucleotide sequence ID" value="NZ_HF571038.1"/>
</dbReference>
<reference evidence="2 3" key="1">
    <citation type="journal article" date="2013" name="ISME J.">
        <title>A metabolic model for members of the genus Tetrasphaera involved in enhanced biological phosphorus removal.</title>
        <authorList>
            <person name="Kristiansen R."/>
            <person name="Nguyen H.T.T."/>
            <person name="Saunders A.M."/>
            <person name="Nielsen J.L."/>
            <person name="Wimmer R."/>
            <person name="Le V.Q."/>
            <person name="McIlroy S.J."/>
            <person name="Petrovski S."/>
            <person name="Seviour R.J."/>
            <person name="Calteau A."/>
            <person name="Nielsen K.L."/>
            <person name="Nielsen P.H."/>
        </authorList>
    </citation>
    <scope>NUCLEOTIDE SEQUENCE [LARGE SCALE GENOMIC DNA]</scope>
    <source>
        <strain evidence="2 3">Ben 74</strain>
    </source>
</reference>
<comment type="caution">
    <text evidence="2">The sequence shown here is derived from an EMBL/GenBank/DDBJ whole genome shotgun (WGS) entry which is preliminary data.</text>
</comment>
<evidence type="ECO:0000313" key="2">
    <source>
        <dbReference type="EMBL" id="CCI53338.1"/>
    </source>
</evidence>
<evidence type="ECO:0000256" key="1">
    <source>
        <dbReference type="SAM" id="MobiDB-lite"/>
    </source>
</evidence>
<dbReference type="AlphaFoldDB" id="A0A077MEG7"/>
<keyword evidence="3" id="KW-1185">Reference proteome</keyword>
<sequence length="249" mass="25915">MRSLKHLALTAAFATSAGTIDISAAQASSPAASPATTGASTTTANSPAFTCNQLGTPPKDARLYADRMLAAWGNGQRPQVGCYAIDQVVQFAFAERGKQVGSWVFVSKVHNNEEFFDTVTYRGDGGATMVVNVSLARAGSWDRIWGIALHNNSTGRVTTYADKLVRAWGAGDKAAALKYGTSTVANKLWSFSSGAGGGCWVRTGTYAGARGTFAVYECESALVELKVKPGAAAAGQRQAVIGANTFGAD</sequence>
<proteinExistence type="predicted"/>
<feature type="region of interest" description="Disordered" evidence="1">
    <location>
        <begin position="30"/>
        <end position="52"/>
    </location>
</feature>
<accession>A0A077MEG7</accession>
<evidence type="ECO:0000313" key="3">
    <source>
        <dbReference type="Proteomes" id="UP000035720"/>
    </source>
</evidence>
<protein>
    <submittedName>
        <fullName evidence="2">Uncharacterized protein</fullName>
    </submittedName>
</protein>
<name>A0A077MEG7_9MICO</name>